<feature type="signal peptide" evidence="2">
    <location>
        <begin position="1"/>
        <end position="31"/>
    </location>
</feature>
<gene>
    <name evidence="3" type="ORF">LMG3458_02193</name>
</gene>
<sequence>MKTSLPTLLLSLALLAPAACLAQAAASGASAAPTGTPAAATPAAAPQVFPTKPVPRPDGKKWRIGYFESGDYSEYPRTLRVTVDGLQKLGWITVPTIPDGLSGKQMWEFLADNTRSDTLEFVRDAWWQPGNFDAAQRPAVRESIKQRLQGKKDIDLIIAMGTWAGQDMAGMGAPVPTIVASTSDAVGARITRSAQDSGLDNLHARVQPERYQRQVRLFHEIVPFKRLGLVYEDSPEGRTYSAVDAVEQVAREQGFKVLTCNAPSNGIAPEVATRNALECYAKLAPQIDAAYVTVHRGVTPASVDTVAEILRQARVPSFSMLGSEEVKHGLLLSLAQADYSYVGLFYAETMARIFNGAKARELSQVWIDPAKIALNLQTARVIGFDPPVDILLAADEVYEAQ</sequence>
<evidence type="ECO:0000313" key="3">
    <source>
        <dbReference type="EMBL" id="CAB3692290.1"/>
    </source>
</evidence>
<evidence type="ECO:0000313" key="4">
    <source>
        <dbReference type="Proteomes" id="UP000494111"/>
    </source>
</evidence>
<dbReference type="Proteomes" id="UP000494111">
    <property type="component" value="Unassembled WGS sequence"/>
</dbReference>
<organism evidence="3 4">
    <name type="scientific">Achromobacter deleyi</name>
    <dbReference type="NCBI Taxonomy" id="1353891"/>
    <lineage>
        <taxon>Bacteria</taxon>
        <taxon>Pseudomonadati</taxon>
        <taxon>Pseudomonadota</taxon>
        <taxon>Betaproteobacteria</taxon>
        <taxon>Burkholderiales</taxon>
        <taxon>Alcaligenaceae</taxon>
        <taxon>Achromobacter</taxon>
    </lineage>
</organism>
<dbReference type="PANTHER" id="PTHR35271">
    <property type="entry name" value="ABC TRANSPORTER, SUBSTRATE-BINDING LIPOPROTEIN-RELATED"/>
    <property type="match status" value="1"/>
</dbReference>
<dbReference type="Gene3D" id="3.40.50.2300">
    <property type="match status" value="2"/>
</dbReference>
<feature type="compositionally biased region" description="Low complexity" evidence="1">
    <location>
        <begin position="31"/>
        <end position="46"/>
    </location>
</feature>
<protein>
    <recommendedName>
        <fullName evidence="5">ABC transporter substrate-binding protein</fullName>
    </recommendedName>
</protein>
<accession>A0A6S6ZUV9</accession>
<feature type="region of interest" description="Disordered" evidence="1">
    <location>
        <begin position="31"/>
        <end position="56"/>
    </location>
</feature>
<feature type="chain" id="PRO_5028841164" description="ABC transporter substrate-binding protein" evidence="2">
    <location>
        <begin position="32"/>
        <end position="401"/>
    </location>
</feature>
<proteinExistence type="predicted"/>
<evidence type="ECO:0000256" key="1">
    <source>
        <dbReference type="SAM" id="MobiDB-lite"/>
    </source>
</evidence>
<keyword evidence="2" id="KW-0732">Signal</keyword>
<name>A0A6S6ZUV9_9BURK</name>
<dbReference type="InterPro" id="IPR007487">
    <property type="entry name" value="ABC_transpt-TYRBP-like"/>
</dbReference>
<reference evidence="3 4" key="1">
    <citation type="submission" date="2020-04" db="EMBL/GenBank/DDBJ databases">
        <authorList>
            <person name="De Canck E."/>
        </authorList>
    </citation>
    <scope>NUCLEOTIDE SEQUENCE [LARGE SCALE GENOMIC DNA]</scope>
    <source>
        <strain evidence="3 4">LMG 3458</strain>
    </source>
</reference>
<dbReference type="Pfam" id="PF04392">
    <property type="entry name" value="ABC_sub_bind"/>
    <property type="match status" value="1"/>
</dbReference>
<dbReference type="AlphaFoldDB" id="A0A6S6ZUV9"/>
<dbReference type="RefSeq" id="WP_175193346.1">
    <property type="nucleotide sequence ID" value="NZ_CADIJO010000006.1"/>
</dbReference>
<dbReference type="EMBL" id="CADIJO010000006">
    <property type="protein sequence ID" value="CAB3692290.1"/>
    <property type="molecule type" value="Genomic_DNA"/>
</dbReference>
<evidence type="ECO:0000256" key="2">
    <source>
        <dbReference type="SAM" id="SignalP"/>
    </source>
</evidence>
<evidence type="ECO:0008006" key="5">
    <source>
        <dbReference type="Google" id="ProtNLM"/>
    </source>
</evidence>
<dbReference type="PANTHER" id="PTHR35271:SF1">
    <property type="entry name" value="ABC TRANSPORTER, SUBSTRATE-BINDING LIPOPROTEIN"/>
    <property type="match status" value="1"/>
</dbReference>